<name>A0A857DKZ7_9FIRM</name>
<comment type="pathway">
    <text evidence="9">Protein modification; lipoprotein biosynthesis (signal peptide cleavage).</text>
</comment>
<evidence type="ECO:0000256" key="9">
    <source>
        <dbReference type="HAMAP-Rule" id="MF_00161"/>
    </source>
</evidence>
<dbReference type="NCBIfam" id="TIGR00077">
    <property type="entry name" value="lspA"/>
    <property type="match status" value="1"/>
</dbReference>
<keyword evidence="8 9" id="KW-0472">Membrane</keyword>
<comment type="function">
    <text evidence="9">This protein specifically catalyzes the removal of signal peptides from prolipoproteins.</text>
</comment>
<feature type="transmembrane region" description="Helical" evidence="9">
    <location>
        <begin position="36"/>
        <end position="55"/>
    </location>
</feature>
<dbReference type="UniPathway" id="UPA00665"/>
<dbReference type="PANTHER" id="PTHR33695:SF1">
    <property type="entry name" value="LIPOPROTEIN SIGNAL PEPTIDASE"/>
    <property type="match status" value="1"/>
</dbReference>
<evidence type="ECO:0000256" key="7">
    <source>
        <dbReference type="ARBA" id="ARBA00022989"/>
    </source>
</evidence>
<dbReference type="EC" id="3.4.23.36" evidence="9"/>
<keyword evidence="4 9" id="KW-0812">Transmembrane</keyword>
<evidence type="ECO:0000256" key="6">
    <source>
        <dbReference type="ARBA" id="ARBA00022801"/>
    </source>
</evidence>
<evidence type="ECO:0000256" key="3">
    <source>
        <dbReference type="ARBA" id="ARBA00022670"/>
    </source>
</evidence>
<evidence type="ECO:0000313" key="11">
    <source>
        <dbReference type="EMBL" id="QHA01172.1"/>
    </source>
</evidence>
<dbReference type="HAMAP" id="MF_00161">
    <property type="entry name" value="LspA"/>
    <property type="match status" value="1"/>
</dbReference>
<evidence type="ECO:0000313" key="12">
    <source>
        <dbReference type="Proteomes" id="UP000430508"/>
    </source>
</evidence>
<protein>
    <recommendedName>
        <fullName evidence="9">Lipoprotein signal peptidase</fullName>
        <ecNumber evidence="9">3.4.23.36</ecNumber>
    </recommendedName>
    <alternativeName>
        <fullName evidence="9">Prolipoprotein signal peptidase</fullName>
    </alternativeName>
    <alternativeName>
        <fullName evidence="9">Signal peptidase II</fullName>
        <shortName evidence="9">SPase II</shortName>
    </alternativeName>
</protein>
<feature type="transmembrane region" description="Helical" evidence="9">
    <location>
        <begin position="61"/>
        <end position="78"/>
    </location>
</feature>
<feature type="transmembrane region" description="Helical" evidence="9">
    <location>
        <begin position="120"/>
        <end position="144"/>
    </location>
</feature>
<dbReference type="GO" id="GO:0005886">
    <property type="term" value="C:plasma membrane"/>
    <property type="evidence" value="ECO:0007669"/>
    <property type="project" value="UniProtKB-SubCell"/>
</dbReference>
<proteinExistence type="inferred from homology"/>
<feature type="active site" evidence="9">
    <location>
        <position position="129"/>
    </location>
</feature>
<evidence type="ECO:0000256" key="5">
    <source>
        <dbReference type="ARBA" id="ARBA00022750"/>
    </source>
</evidence>
<dbReference type="Proteomes" id="UP000430508">
    <property type="component" value="Chromosome"/>
</dbReference>
<dbReference type="InterPro" id="IPR001872">
    <property type="entry name" value="Peptidase_A8"/>
</dbReference>
<keyword evidence="5 9" id="KW-0064">Aspartyl protease</keyword>
<dbReference type="PANTHER" id="PTHR33695">
    <property type="entry name" value="LIPOPROTEIN SIGNAL PEPTIDASE"/>
    <property type="match status" value="1"/>
</dbReference>
<evidence type="ECO:0000256" key="2">
    <source>
        <dbReference type="ARBA" id="ARBA00022475"/>
    </source>
</evidence>
<evidence type="ECO:0000256" key="1">
    <source>
        <dbReference type="ARBA" id="ARBA00006139"/>
    </source>
</evidence>
<sequence>MPFLYTWVTLIVVLVLDRLSKWVVQSNMTLGESRVVIPGFFHLTYILNPGAAFGMLQGQKWVLVTVSVIVLAALFYFQRKVPHGQRLMRVSMGLIGGGALGNLWDRLLTGKVIDFLDFKVWSYIFNIADSMIVIGGILLIILLMRMKEDTNDESLF</sequence>
<comment type="subcellular location">
    <subcellularLocation>
        <location evidence="9">Cell membrane</location>
        <topology evidence="9">Multi-pass membrane protein</topology>
    </subcellularLocation>
</comment>
<dbReference type="EMBL" id="CP046996">
    <property type="protein sequence ID" value="QHA01172.1"/>
    <property type="molecule type" value="Genomic_DNA"/>
</dbReference>
<dbReference type="AlphaFoldDB" id="A0A857DKZ7"/>
<evidence type="ECO:0000256" key="4">
    <source>
        <dbReference type="ARBA" id="ARBA00022692"/>
    </source>
</evidence>
<gene>
    <name evidence="9 11" type="primary">lspA</name>
    <name evidence="11" type="ORF">GQ588_11260</name>
</gene>
<comment type="caution">
    <text evidence="9">Lacks conserved residue(s) required for the propagation of feature annotation.</text>
</comment>
<keyword evidence="2 9" id="KW-1003">Cell membrane</keyword>
<comment type="similarity">
    <text evidence="1 9 10">Belongs to the peptidase A8 family.</text>
</comment>
<keyword evidence="3 9" id="KW-0645">Protease</keyword>
<comment type="catalytic activity">
    <reaction evidence="9">
        <text>Release of signal peptides from bacterial membrane prolipoproteins. Hydrolyzes -Xaa-Yaa-Zaa-|-(S,diacylglyceryl)Cys-, in which Xaa is hydrophobic (preferably Leu), and Yaa (Ala or Ser) and Zaa (Gly or Ala) have small, neutral side chains.</text>
        <dbReference type="EC" id="3.4.23.36"/>
    </reaction>
</comment>
<dbReference type="Pfam" id="PF01252">
    <property type="entry name" value="Peptidase_A8"/>
    <property type="match status" value="1"/>
</dbReference>
<accession>A0A857DKZ7</accession>
<evidence type="ECO:0000256" key="8">
    <source>
        <dbReference type="ARBA" id="ARBA00023136"/>
    </source>
</evidence>
<reference evidence="11 12" key="1">
    <citation type="submission" date="2019-12" db="EMBL/GenBank/DDBJ databases">
        <title>Sequence classification of anaerobic respiratory reductive dehalogenases: First we see many, then we see few.</title>
        <authorList>
            <person name="Molenda O."/>
            <person name="Puentes Jacome L.A."/>
            <person name="Cao X."/>
            <person name="Nesbo C.L."/>
            <person name="Tang S."/>
            <person name="Morson N."/>
            <person name="Patron J."/>
            <person name="Lomheim L."/>
            <person name="Wishart D.S."/>
            <person name="Edwards E.A."/>
        </authorList>
    </citation>
    <scope>NUCLEOTIDE SEQUENCE [LARGE SCALE GENOMIC DNA]</scope>
    <source>
        <strain evidence="11 12">12DCA</strain>
    </source>
</reference>
<feature type="active site" evidence="9">
    <location>
        <position position="114"/>
    </location>
</feature>
<dbReference type="GO" id="GO:0006508">
    <property type="term" value="P:proteolysis"/>
    <property type="evidence" value="ECO:0007669"/>
    <property type="project" value="UniProtKB-KW"/>
</dbReference>
<keyword evidence="7 9" id="KW-1133">Transmembrane helix</keyword>
<evidence type="ECO:0000256" key="10">
    <source>
        <dbReference type="RuleBase" id="RU004181"/>
    </source>
</evidence>
<keyword evidence="6 9" id="KW-0378">Hydrolase</keyword>
<dbReference type="PRINTS" id="PR00781">
    <property type="entry name" value="LIPOSIGPTASE"/>
</dbReference>
<dbReference type="RefSeq" id="WP_019226896.1">
    <property type="nucleotide sequence ID" value="NZ_CP046996.1"/>
</dbReference>
<dbReference type="GO" id="GO:0004190">
    <property type="term" value="F:aspartic-type endopeptidase activity"/>
    <property type="evidence" value="ECO:0007669"/>
    <property type="project" value="UniProtKB-UniRule"/>
</dbReference>
<organism evidence="11 12">
    <name type="scientific">Dehalobacter restrictus</name>
    <dbReference type="NCBI Taxonomy" id="55583"/>
    <lineage>
        <taxon>Bacteria</taxon>
        <taxon>Bacillati</taxon>
        <taxon>Bacillota</taxon>
        <taxon>Clostridia</taxon>
        <taxon>Eubacteriales</taxon>
        <taxon>Desulfitobacteriaceae</taxon>
        <taxon>Dehalobacter</taxon>
    </lineage>
</organism>